<evidence type="ECO:0000256" key="1">
    <source>
        <dbReference type="ARBA" id="ARBA00023157"/>
    </source>
</evidence>
<dbReference type="InterPro" id="IPR036055">
    <property type="entry name" value="LDL_receptor-like_sf"/>
</dbReference>
<gene>
    <name evidence="2" type="ORF">EG68_08981</name>
</gene>
<accession>A0A8S9YNU9</accession>
<dbReference type="EMBL" id="JTDE01004772">
    <property type="protein sequence ID" value="KAF7253012.1"/>
    <property type="molecule type" value="Genomic_DNA"/>
</dbReference>
<evidence type="ECO:0000313" key="2">
    <source>
        <dbReference type="EMBL" id="KAF7253012.1"/>
    </source>
</evidence>
<evidence type="ECO:0000313" key="3">
    <source>
        <dbReference type="Proteomes" id="UP000822476"/>
    </source>
</evidence>
<keyword evidence="1" id="KW-1015">Disulfide bond</keyword>
<sequence>MVRIDQQNNPKDVVVTCHSTNSSTRPSFRMKMTKSKLYYPLVQIINLNGDTTLAHLHGVTKRHTGLRITCFHESIQKTIKLTVPSVCKKAEISCNGSHCHASEASCYEQASCADASDELPEQCPAIHLDGRAFDGQTPANWSTKYLNKTSEDYKKLTLQICSTVDEALRKIQHMYMVPNTCILSKVYPGSVRVTLELRIRKKALNSAQAKYTMRELTDMITTQIHRINTTEHQFTFRDVSVPRVNAAASVVLSQGHLLLAVLVAYFKF</sequence>
<organism evidence="2 3">
    <name type="scientific">Paragonimus skrjabini miyazakii</name>
    <dbReference type="NCBI Taxonomy" id="59628"/>
    <lineage>
        <taxon>Eukaryota</taxon>
        <taxon>Metazoa</taxon>
        <taxon>Spiralia</taxon>
        <taxon>Lophotrochozoa</taxon>
        <taxon>Platyhelminthes</taxon>
        <taxon>Trematoda</taxon>
        <taxon>Digenea</taxon>
        <taxon>Plagiorchiida</taxon>
        <taxon>Troglotremata</taxon>
        <taxon>Troglotrematidae</taxon>
        <taxon>Paragonimus</taxon>
    </lineage>
</organism>
<dbReference type="AlphaFoldDB" id="A0A8S9YNU9"/>
<dbReference type="Proteomes" id="UP000822476">
    <property type="component" value="Unassembled WGS sequence"/>
</dbReference>
<comment type="caution">
    <text evidence="2">The sequence shown here is derived from an EMBL/GenBank/DDBJ whole genome shotgun (WGS) entry which is preliminary data.</text>
</comment>
<reference evidence="2" key="1">
    <citation type="submission" date="2019-07" db="EMBL/GenBank/DDBJ databases">
        <title>Annotation for the trematode Paragonimus miyazaki's.</title>
        <authorList>
            <person name="Choi Y.-J."/>
        </authorList>
    </citation>
    <scope>NUCLEOTIDE SEQUENCE</scope>
    <source>
        <strain evidence="2">Japan</strain>
    </source>
</reference>
<keyword evidence="3" id="KW-1185">Reference proteome</keyword>
<proteinExistence type="predicted"/>
<protein>
    <submittedName>
        <fullName evidence="2">Uncharacterized protein</fullName>
    </submittedName>
</protein>
<name>A0A8S9YNU9_9TREM</name>
<dbReference type="OrthoDB" id="10409309at2759"/>
<dbReference type="SUPFAM" id="SSF57424">
    <property type="entry name" value="LDL receptor-like module"/>
    <property type="match status" value="1"/>
</dbReference>